<keyword evidence="4" id="KW-0378">Hydrolase</keyword>
<protein>
    <submittedName>
        <fullName evidence="4">P-loop containing nucleoside triphosphate hydrolase protein</fullName>
    </submittedName>
</protein>
<dbReference type="GO" id="GO:0015421">
    <property type="term" value="F:ABC-type oligopeptide transporter activity"/>
    <property type="evidence" value="ECO:0007669"/>
    <property type="project" value="TreeGrafter"/>
</dbReference>
<dbReference type="InterPro" id="IPR003439">
    <property type="entry name" value="ABC_transporter-like_ATP-bd"/>
</dbReference>
<keyword evidence="1" id="KW-0547">Nucleotide-binding</keyword>
<dbReference type="InterPro" id="IPR039421">
    <property type="entry name" value="Type_1_exporter"/>
</dbReference>
<gene>
    <name evidence="4" type="ORF">GGX14DRAFT_607681</name>
</gene>
<reference evidence="4" key="1">
    <citation type="submission" date="2023-03" db="EMBL/GenBank/DDBJ databases">
        <title>Massive genome expansion in bonnet fungi (Mycena s.s.) driven by repeated elements and novel gene families across ecological guilds.</title>
        <authorList>
            <consortium name="Lawrence Berkeley National Laboratory"/>
            <person name="Harder C.B."/>
            <person name="Miyauchi S."/>
            <person name="Viragh M."/>
            <person name="Kuo A."/>
            <person name="Thoen E."/>
            <person name="Andreopoulos B."/>
            <person name="Lu D."/>
            <person name="Skrede I."/>
            <person name="Drula E."/>
            <person name="Henrissat B."/>
            <person name="Morin E."/>
            <person name="Kohler A."/>
            <person name="Barry K."/>
            <person name="LaButti K."/>
            <person name="Morin E."/>
            <person name="Salamov A."/>
            <person name="Lipzen A."/>
            <person name="Mereny Z."/>
            <person name="Hegedus B."/>
            <person name="Baldrian P."/>
            <person name="Stursova M."/>
            <person name="Weitz H."/>
            <person name="Taylor A."/>
            <person name="Grigoriev I.V."/>
            <person name="Nagy L.G."/>
            <person name="Martin F."/>
            <person name="Kauserud H."/>
        </authorList>
    </citation>
    <scope>NUCLEOTIDE SEQUENCE</scope>
    <source>
        <strain evidence="4">9144</strain>
    </source>
</reference>
<keyword evidence="2" id="KW-0067">ATP-binding</keyword>
<dbReference type="SMART" id="SM00382">
    <property type="entry name" value="AAA"/>
    <property type="match status" value="1"/>
</dbReference>
<feature type="domain" description="ABC transporter" evidence="3">
    <location>
        <begin position="359"/>
        <end position="611"/>
    </location>
</feature>
<evidence type="ECO:0000256" key="1">
    <source>
        <dbReference type="ARBA" id="ARBA00022741"/>
    </source>
</evidence>
<dbReference type="GO" id="GO:0016887">
    <property type="term" value="F:ATP hydrolysis activity"/>
    <property type="evidence" value="ECO:0007669"/>
    <property type="project" value="InterPro"/>
</dbReference>
<evidence type="ECO:0000259" key="3">
    <source>
        <dbReference type="PROSITE" id="PS50893"/>
    </source>
</evidence>
<dbReference type="InterPro" id="IPR003593">
    <property type="entry name" value="AAA+_ATPase"/>
</dbReference>
<keyword evidence="5" id="KW-1185">Reference proteome</keyword>
<evidence type="ECO:0000313" key="5">
    <source>
        <dbReference type="Proteomes" id="UP001219525"/>
    </source>
</evidence>
<dbReference type="PANTHER" id="PTHR43394">
    <property type="entry name" value="ATP-DEPENDENT PERMEASE MDL1, MITOCHONDRIAL"/>
    <property type="match status" value="1"/>
</dbReference>
<dbReference type="PROSITE" id="PS50893">
    <property type="entry name" value="ABC_TRANSPORTER_2"/>
    <property type="match status" value="1"/>
</dbReference>
<name>A0AAD6UQH3_9AGAR</name>
<dbReference type="Gene3D" id="3.40.50.300">
    <property type="entry name" value="P-loop containing nucleotide triphosphate hydrolases"/>
    <property type="match status" value="1"/>
</dbReference>
<dbReference type="Proteomes" id="UP001219525">
    <property type="component" value="Unassembled WGS sequence"/>
</dbReference>
<proteinExistence type="predicted"/>
<evidence type="ECO:0000256" key="2">
    <source>
        <dbReference type="ARBA" id="ARBA00022840"/>
    </source>
</evidence>
<accession>A0AAD6UQH3</accession>
<dbReference type="PANTHER" id="PTHR43394:SF1">
    <property type="entry name" value="ATP-BINDING CASSETTE SUB-FAMILY B MEMBER 10, MITOCHONDRIAL"/>
    <property type="match status" value="1"/>
</dbReference>
<comment type="caution">
    <text evidence="4">The sequence shown here is derived from an EMBL/GenBank/DDBJ whole genome shotgun (WGS) entry which is preliminary data.</text>
</comment>
<dbReference type="Pfam" id="PF00005">
    <property type="entry name" value="ABC_tran"/>
    <property type="match status" value="1"/>
</dbReference>
<dbReference type="EMBL" id="JARJCW010000164">
    <property type="protein sequence ID" value="KAJ7189844.1"/>
    <property type="molecule type" value="Genomic_DNA"/>
</dbReference>
<dbReference type="AlphaFoldDB" id="A0AAD6UQH3"/>
<evidence type="ECO:0000313" key="4">
    <source>
        <dbReference type="EMBL" id="KAJ7189844.1"/>
    </source>
</evidence>
<organism evidence="4 5">
    <name type="scientific">Mycena pura</name>
    <dbReference type="NCBI Taxonomy" id="153505"/>
    <lineage>
        <taxon>Eukaryota</taxon>
        <taxon>Fungi</taxon>
        <taxon>Dikarya</taxon>
        <taxon>Basidiomycota</taxon>
        <taxon>Agaricomycotina</taxon>
        <taxon>Agaricomycetes</taxon>
        <taxon>Agaricomycetidae</taxon>
        <taxon>Agaricales</taxon>
        <taxon>Marasmiineae</taxon>
        <taxon>Mycenaceae</taxon>
        <taxon>Mycena</taxon>
    </lineage>
</organism>
<dbReference type="GO" id="GO:0005524">
    <property type="term" value="F:ATP binding"/>
    <property type="evidence" value="ECO:0007669"/>
    <property type="project" value="UniProtKB-KW"/>
</dbReference>
<dbReference type="SUPFAM" id="SSF52540">
    <property type="entry name" value="P-loop containing nucleoside triphosphate hydrolases"/>
    <property type="match status" value="1"/>
</dbReference>
<sequence length="622" mass="68829">MKTSAQMALEEMTLGVWRVLTETTLGLATRWRMFSSLIPTIHRFVSDVYTVGSGHLILIFLCKVWSSFEDVLLLYLSSKILTVIEVGLKEGKPDTTAVVIAVTARTLVVAISACVESWRARAASIMENRVTHHFAERIFSFHTSPPTAKLETDMPTSHGTIAAKDYNNEDASLSAQPVWENFMSVTEVAAIGLQAINPTYVRLQALRRLGDDQYRQDIISDNIGDYILQEYEDAQKGLEDVETDHPLILYDNHRSLLSSISLDIAGDLAMLFYAVNAIRNPDKFTLTTIAMLQHSESTLQRTFYRGIGEIREVTRGMNFMKRLYKICNLTNVIKDGVLKYPSTDQADTPEPLSSWHSFSPLRNVTFSYPGGEANAKALDNVTLSIKSGQLVVLVGANGSGKSTIVKLLVRLYDPTSGQVLVDSQDIQNYSLADLRAATASLTQDHHLYPLSLAENIGLGDSRRVADGDAITDAARRGGADGFVSKLKEGYATVLDPQTDWSTMHVKSSDGTPLAKEMEKLEKSTDISGTIKLVIADEGSSALDPQAEWELFKNLREHRKGKTIMVFVTHRFGHLTKHADIILCMKEGRLVESGTHEDLMKIPDGEYSKLYAIQAKAFDSATV</sequence>
<dbReference type="InterPro" id="IPR027417">
    <property type="entry name" value="P-loop_NTPase"/>
</dbReference>